<feature type="transmembrane region" description="Helical" evidence="10">
    <location>
        <begin position="12"/>
        <end position="30"/>
    </location>
</feature>
<accession>A0ABS9MG30</accession>
<keyword evidence="4" id="KW-0813">Transport</keyword>
<proteinExistence type="inferred from homology"/>
<keyword evidence="9" id="KW-0046">Antibiotic resistance</keyword>
<evidence type="ECO:0000256" key="2">
    <source>
        <dbReference type="ARBA" id="ARBA00008417"/>
    </source>
</evidence>
<evidence type="ECO:0000256" key="3">
    <source>
        <dbReference type="ARBA" id="ARBA00022106"/>
    </source>
</evidence>
<reference evidence="11 12" key="1">
    <citation type="submission" date="2022-01" db="EMBL/GenBank/DDBJ databases">
        <title>Collection of gut derived symbiotic bacterial strains cultured from healthy donors.</title>
        <authorList>
            <person name="Lin H."/>
            <person name="Kohout C."/>
            <person name="Waligurski E."/>
            <person name="Pamer E.G."/>
        </authorList>
    </citation>
    <scope>NUCLEOTIDE SEQUENCE [LARGE SCALE GENOMIC DNA]</scope>
    <source>
        <strain evidence="11 12">DFI.7.58</strain>
    </source>
</reference>
<dbReference type="CDD" id="cd13143">
    <property type="entry name" value="MATE_MepA_like"/>
    <property type="match status" value="1"/>
</dbReference>
<gene>
    <name evidence="11" type="ORF">L0P57_01945</name>
</gene>
<dbReference type="InterPro" id="IPR048279">
    <property type="entry name" value="MdtK-like"/>
</dbReference>
<evidence type="ECO:0000256" key="4">
    <source>
        <dbReference type="ARBA" id="ARBA00022448"/>
    </source>
</evidence>
<feature type="transmembrane region" description="Helical" evidence="10">
    <location>
        <begin position="186"/>
        <end position="209"/>
    </location>
</feature>
<keyword evidence="6 10" id="KW-0812">Transmembrane</keyword>
<feature type="transmembrane region" description="Helical" evidence="10">
    <location>
        <begin position="306"/>
        <end position="335"/>
    </location>
</feature>
<feature type="transmembrane region" description="Helical" evidence="10">
    <location>
        <begin position="387"/>
        <end position="408"/>
    </location>
</feature>
<keyword evidence="5" id="KW-1003">Cell membrane</keyword>
<comment type="caution">
    <text evidence="11">The sequence shown here is derived from an EMBL/GenBank/DDBJ whole genome shotgun (WGS) entry which is preliminary data.</text>
</comment>
<feature type="transmembrane region" description="Helical" evidence="10">
    <location>
        <begin position="129"/>
        <end position="150"/>
    </location>
</feature>
<dbReference type="EMBL" id="JAKNHQ010000002">
    <property type="protein sequence ID" value="MCG4609706.1"/>
    <property type="molecule type" value="Genomic_DNA"/>
</dbReference>
<keyword evidence="8 10" id="KW-0472">Membrane</keyword>
<dbReference type="NCBIfam" id="TIGR00797">
    <property type="entry name" value="matE"/>
    <property type="match status" value="1"/>
</dbReference>
<dbReference type="RefSeq" id="WP_087229080.1">
    <property type="nucleotide sequence ID" value="NZ_JAKNHQ010000002.1"/>
</dbReference>
<feature type="transmembrane region" description="Helical" evidence="10">
    <location>
        <begin position="230"/>
        <end position="258"/>
    </location>
</feature>
<dbReference type="PROSITE" id="PS51257">
    <property type="entry name" value="PROKAR_LIPOPROTEIN"/>
    <property type="match status" value="1"/>
</dbReference>
<evidence type="ECO:0000256" key="9">
    <source>
        <dbReference type="ARBA" id="ARBA00023251"/>
    </source>
</evidence>
<feature type="transmembrane region" description="Helical" evidence="10">
    <location>
        <begin position="162"/>
        <end position="180"/>
    </location>
</feature>
<feature type="transmembrane region" description="Helical" evidence="10">
    <location>
        <begin position="264"/>
        <end position="285"/>
    </location>
</feature>
<evidence type="ECO:0000256" key="5">
    <source>
        <dbReference type="ARBA" id="ARBA00022475"/>
    </source>
</evidence>
<sequence>MVKTNCFKEFAKYVSLNVMGMIGLSCYILADTYFVSQGLGTYGLTALNLAIPIYSFIHGSGLMIGMGGGTRYSIQRSQRDQQSANRTFTNAVYLAALFAVLFVSIGVFFSGTIVTLFGADEHVYAMSKTYLQVILLFAPAFLMNNVLLCFVRNDGAPQLSMAAMIGGSLSNVVLDWVFIFPCQMGIFGAAFATGLAPIISMMILSPHFIRKNNQFHFAKCMPEIRRFVRILSSGVPSLVTEVSSGIVIIVFNSILLNLAGNVGVAAYGVIANLSLVIIAIYTGIAQGIQPIISSNYGAKNTRNIKLILKYAMTTMLILSVLIYVTVFLGASQIAGIFNSEGDAVLQNIATEGMRLYFTACPFAGFNILISIYFTSTEHLRPAHMISLLRGFLLIIPMAFLLSWLANIYGVWCAFPTTELLVAAIGLLFYIAIQKKQKLANI</sequence>
<comment type="similarity">
    <text evidence="2">Belongs to the multi antimicrobial extrusion (MATE) (TC 2.A.66.1) family. MepA subfamily.</text>
</comment>
<evidence type="ECO:0000256" key="8">
    <source>
        <dbReference type="ARBA" id="ARBA00023136"/>
    </source>
</evidence>
<evidence type="ECO:0000256" key="10">
    <source>
        <dbReference type="SAM" id="Phobius"/>
    </source>
</evidence>
<feature type="transmembrane region" description="Helical" evidence="10">
    <location>
        <begin position="414"/>
        <end position="432"/>
    </location>
</feature>
<dbReference type="Pfam" id="PF01554">
    <property type="entry name" value="MatE"/>
    <property type="match status" value="2"/>
</dbReference>
<protein>
    <recommendedName>
        <fullName evidence="3">Multidrug export protein MepA</fullName>
    </recommendedName>
</protein>
<dbReference type="PANTHER" id="PTHR43823">
    <property type="entry name" value="SPORULATION PROTEIN YKVU"/>
    <property type="match status" value="1"/>
</dbReference>
<keyword evidence="7 10" id="KW-1133">Transmembrane helix</keyword>
<feature type="transmembrane region" description="Helical" evidence="10">
    <location>
        <begin position="91"/>
        <end position="117"/>
    </location>
</feature>
<dbReference type="InterPro" id="IPR002528">
    <property type="entry name" value="MATE_fam"/>
</dbReference>
<comment type="subcellular location">
    <subcellularLocation>
        <location evidence="1">Cell membrane</location>
        <topology evidence="1">Multi-pass membrane protein</topology>
    </subcellularLocation>
</comment>
<dbReference type="InterPro" id="IPR051327">
    <property type="entry name" value="MATE_MepA_subfamily"/>
</dbReference>
<organism evidence="11 12">
    <name type="scientific">Anaeromassilibacillus senegalensis</name>
    <dbReference type="NCBI Taxonomy" id="1673717"/>
    <lineage>
        <taxon>Bacteria</taxon>
        <taxon>Bacillati</taxon>
        <taxon>Bacillota</taxon>
        <taxon>Clostridia</taxon>
        <taxon>Eubacteriales</taxon>
        <taxon>Acutalibacteraceae</taxon>
        <taxon>Anaeromassilibacillus</taxon>
    </lineage>
</organism>
<keyword evidence="12" id="KW-1185">Reference proteome</keyword>
<evidence type="ECO:0000256" key="7">
    <source>
        <dbReference type="ARBA" id="ARBA00022989"/>
    </source>
</evidence>
<dbReference type="Proteomes" id="UP001298681">
    <property type="component" value="Unassembled WGS sequence"/>
</dbReference>
<evidence type="ECO:0000313" key="12">
    <source>
        <dbReference type="Proteomes" id="UP001298681"/>
    </source>
</evidence>
<evidence type="ECO:0000313" key="11">
    <source>
        <dbReference type="EMBL" id="MCG4609706.1"/>
    </source>
</evidence>
<feature type="transmembrane region" description="Helical" evidence="10">
    <location>
        <begin position="355"/>
        <end position="375"/>
    </location>
</feature>
<evidence type="ECO:0000256" key="6">
    <source>
        <dbReference type="ARBA" id="ARBA00022692"/>
    </source>
</evidence>
<feature type="transmembrane region" description="Helical" evidence="10">
    <location>
        <begin position="50"/>
        <end position="70"/>
    </location>
</feature>
<dbReference type="InterPro" id="IPR045070">
    <property type="entry name" value="MATE_MepA-like"/>
</dbReference>
<dbReference type="PANTHER" id="PTHR43823:SF3">
    <property type="entry name" value="MULTIDRUG EXPORT PROTEIN MEPA"/>
    <property type="match status" value="1"/>
</dbReference>
<dbReference type="PIRSF" id="PIRSF006603">
    <property type="entry name" value="DinF"/>
    <property type="match status" value="1"/>
</dbReference>
<evidence type="ECO:0000256" key="1">
    <source>
        <dbReference type="ARBA" id="ARBA00004651"/>
    </source>
</evidence>
<name>A0ABS9MG30_9FIRM</name>